<dbReference type="Proteomes" id="UP000036045">
    <property type="component" value="Unassembled WGS sequence"/>
</dbReference>
<comment type="similarity">
    <text evidence="1">Belongs to the LamB/PxpA family.</text>
</comment>
<dbReference type="SUPFAM" id="SSF88713">
    <property type="entry name" value="Glycoside hydrolase/deacetylase"/>
    <property type="match status" value="1"/>
</dbReference>
<dbReference type="InterPro" id="IPR005501">
    <property type="entry name" value="LamB/YcsF/PxpA-like"/>
</dbReference>
<comment type="catalytic activity">
    <reaction evidence="1">
        <text>5-oxo-L-proline + ATP + 2 H2O = L-glutamate + ADP + phosphate + H(+)</text>
        <dbReference type="Rhea" id="RHEA:10348"/>
        <dbReference type="ChEBI" id="CHEBI:15377"/>
        <dbReference type="ChEBI" id="CHEBI:15378"/>
        <dbReference type="ChEBI" id="CHEBI:29985"/>
        <dbReference type="ChEBI" id="CHEBI:30616"/>
        <dbReference type="ChEBI" id="CHEBI:43474"/>
        <dbReference type="ChEBI" id="CHEBI:58402"/>
        <dbReference type="ChEBI" id="CHEBI:456216"/>
        <dbReference type="EC" id="3.5.2.9"/>
    </reaction>
</comment>
<protein>
    <recommendedName>
        <fullName evidence="1">5-oxoprolinase subunit A</fullName>
        <shortName evidence="1">5-OPase subunit A</shortName>
        <ecNumber evidence="1">3.5.2.9</ecNumber>
    </recommendedName>
    <alternativeName>
        <fullName evidence="1">5-oxoprolinase (ATP-hydrolyzing) subunit A</fullName>
    </alternativeName>
</protein>
<dbReference type="GO" id="GO:0005975">
    <property type="term" value="P:carbohydrate metabolic process"/>
    <property type="evidence" value="ECO:0007669"/>
    <property type="project" value="InterPro"/>
</dbReference>
<dbReference type="InterPro" id="IPR011330">
    <property type="entry name" value="Glyco_hydro/deAcase_b/a-brl"/>
</dbReference>
<accession>A0A0J1LB09</accession>
<dbReference type="NCBIfam" id="NF003814">
    <property type="entry name" value="PRK05406.1-3"/>
    <property type="match status" value="1"/>
</dbReference>
<sequence length="254" mass="27700">MSIDINCDLGESYGAYRIGNDETIISYVTSVNIACGFHAGDPTTMRKTVNLALENKVAIGAHPGFNDVLGFGRREINISPNEVYDIVIYQIGALEAFVKAEGGTLQHVKPHGALYNMAVKDGRLADAIAKAIYKINPAYILFGLANSELIRAGKRYGLKTANEVFADRTYQSDGSLTPRTHKQALIDCPKQAAKQIIDMVKNKKVTSVQGEEIPIQADTICIHGDSTHGISIVKEVTSTLLQSTITIRNFMEKI</sequence>
<dbReference type="PANTHER" id="PTHR30292:SF0">
    <property type="entry name" value="5-OXOPROLINASE SUBUNIT A"/>
    <property type="match status" value="1"/>
</dbReference>
<dbReference type="Pfam" id="PF03746">
    <property type="entry name" value="LamB_YcsF"/>
    <property type="match status" value="1"/>
</dbReference>
<dbReference type="EMBL" id="LDPH01000010">
    <property type="protein sequence ID" value="KLV26110.1"/>
    <property type="molecule type" value="Genomic_DNA"/>
</dbReference>
<organism evidence="2 3">
    <name type="scientific">Niallia circulans</name>
    <name type="common">Bacillus circulans</name>
    <dbReference type="NCBI Taxonomy" id="1397"/>
    <lineage>
        <taxon>Bacteria</taxon>
        <taxon>Bacillati</taxon>
        <taxon>Bacillota</taxon>
        <taxon>Bacilli</taxon>
        <taxon>Bacillales</taxon>
        <taxon>Bacillaceae</taxon>
        <taxon>Niallia</taxon>
    </lineage>
</organism>
<dbReference type="GO" id="GO:0005524">
    <property type="term" value="F:ATP binding"/>
    <property type="evidence" value="ECO:0007669"/>
    <property type="project" value="UniProtKB-UniRule"/>
</dbReference>
<evidence type="ECO:0000256" key="1">
    <source>
        <dbReference type="HAMAP-Rule" id="MF_00691"/>
    </source>
</evidence>
<keyword evidence="1" id="KW-0067">ATP-binding</keyword>
<gene>
    <name evidence="1" type="primary">pxpA</name>
    <name evidence="2" type="ORF">ABW02_12125</name>
</gene>
<dbReference type="GO" id="GO:0017168">
    <property type="term" value="F:5-oxoprolinase (ATP-hydrolyzing) activity"/>
    <property type="evidence" value="ECO:0007669"/>
    <property type="project" value="UniProtKB-UniRule"/>
</dbReference>
<dbReference type="Gene3D" id="3.20.20.370">
    <property type="entry name" value="Glycoside hydrolase/deacetylase"/>
    <property type="match status" value="1"/>
</dbReference>
<keyword evidence="3" id="KW-1185">Reference proteome</keyword>
<proteinExistence type="inferred from homology"/>
<dbReference type="OrthoDB" id="9773478at2"/>
<keyword evidence="1" id="KW-0547">Nucleotide-binding</keyword>
<dbReference type="HAMAP" id="MF_00691">
    <property type="entry name" value="PxpA"/>
    <property type="match status" value="1"/>
</dbReference>
<dbReference type="CDD" id="cd10787">
    <property type="entry name" value="LamB_YcsF_like"/>
    <property type="match status" value="1"/>
</dbReference>
<dbReference type="EC" id="3.5.2.9" evidence="1"/>
<comment type="caution">
    <text evidence="2">The sequence shown here is derived from an EMBL/GenBank/DDBJ whole genome shotgun (WGS) entry which is preliminary data.</text>
</comment>
<evidence type="ECO:0000313" key="3">
    <source>
        <dbReference type="Proteomes" id="UP000036045"/>
    </source>
</evidence>
<reference evidence="2 3" key="1">
    <citation type="submission" date="2015-05" db="EMBL/GenBank/DDBJ databases">
        <title>Whole genome sequence and identification of bacterial endophytes from Costus igneus.</title>
        <authorList>
            <person name="Lee Y.P."/>
            <person name="Gan H.M."/>
            <person name="Eng W."/>
            <person name="Wheatley M.S."/>
            <person name="Caraballo A."/>
            <person name="Polter S."/>
            <person name="Savka M.A."/>
            <person name="Hudson A.O."/>
        </authorList>
    </citation>
    <scope>NUCLEOTIDE SEQUENCE [LARGE SCALE GENOMIC DNA]</scope>
    <source>
        <strain evidence="2 3">RIT379</strain>
    </source>
</reference>
<keyword evidence="1" id="KW-0378">Hydrolase</keyword>
<name>A0A0J1LB09_NIACI</name>
<dbReference type="RefSeq" id="WP_047942391.1">
    <property type="nucleotide sequence ID" value="NZ_JARTLH010000003.1"/>
</dbReference>
<dbReference type="NCBIfam" id="NF003816">
    <property type="entry name" value="PRK05406.1-5"/>
    <property type="match status" value="1"/>
</dbReference>
<dbReference type="PATRIC" id="fig|1397.4.peg.523"/>
<evidence type="ECO:0000313" key="2">
    <source>
        <dbReference type="EMBL" id="KLV26110.1"/>
    </source>
</evidence>
<dbReference type="AlphaFoldDB" id="A0A0J1LB09"/>
<comment type="subunit">
    <text evidence="1">Forms a complex composed of PxpA, PxpB and PxpC.</text>
</comment>
<dbReference type="PANTHER" id="PTHR30292">
    <property type="entry name" value="UNCHARACTERIZED PROTEIN YBGL-RELATED"/>
    <property type="match status" value="1"/>
</dbReference>
<comment type="function">
    <text evidence="1">Catalyzes the cleavage of 5-oxoproline to form L-glutamate coupled to the hydrolysis of ATP to ADP and inorganic phosphate.</text>
</comment>